<proteinExistence type="predicted"/>
<evidence type="ECO:0000313" key="3">
    <source>
        <dbReference type="EMBL" id="KAF9780315.1"/>
    </source>
</evidence>
<dbReference type="AlphaFoldDB" id="A0A9P6L386"/>
<dbReference type="Proteomes" id="UP000736335">
    <property type="component" value="Unassembled WGS sequence"/>
</dbReference>
<dbReference type="Pfam" id="PF20526">
    <property type="entry name" value="DUF6741"/>
    <property type="match status" value="1"/>
</dbReference>
<dbReference type="OrthoDB" id="10268011at2759"/>
<evidence type="ECO:0000313" key="4">
    <source>
        <dbReference type="Proteomes" id="UP000736335"/>
    </source>
</evidence>
<dbReference type="EMBL" id="WIUZ02000017">
    <property type="protein sequence ID" value="KAF9780315.1"/>
    <property type="molecule type" value="Genomic_DNA"/>
</dbReference>
<name>A0A9P6L386_9AGAM</name>
<protein>
    <recommendedName>
        <fullName evidence="2">DUF6741 domain-containing protein</fullName>
    </recommendedName>
</protein>
<reference evidence="3" key="1">
    <citation type="journal article" date="2020" name="Nat. Commun.">
        <title>Large-scale genome sequencing of mycorrhizal fungi provides insights into the early evolution of symbiotic traits.</title>
        <authorList>
            <person name="Miyauchi S."/>
            <person name="Kiss E."/>
            <person name="Kuo A."/>
            <person name="Drula E."/>
            <person name="Kohler A."/>
            <person name="Sanchez-Garcia M."/>
            <person name="Morin E."/>
            <person name="Andreopoulos B."/>
            <person name="Barry K.W."/>
            <person name="Bonito G."/>
            <person name="Buee M."/>
            <person name="Carver A."/>
            <person name="Chen C."/>
            <person name="Cichocki N."/>
            <person name="Clum A."/>
            <person name="Culley D."/>
            <person name="Crous P.W."/>
            <person name="Fauchery L."/>
            <person name="Girlanda M."/>
            <person name="Hayes R.D."/>
            <person name="Keri Z."/>
            <person name="LaButti K."/>
            <person name="Lipzen A."/>
            <person name="Lombard V."/>
            <person name="Magnuson J."/>
            <person name="Maillard F."/>
            <person name="Murat C."/>
            <person name="Nolan M."/>
            <person name="Ohm R.A."/>
            <person name="Pangilinan J."/>
            <person name="Pereira M.F."/>
            <person name="Perotto S."/>
            <person name="Peter M."/>
            <person name="Pfister S."/>
            <person name="Riley R."/>
            <person name="Sitrit Y."/>
            <person name="Stielow J.B."/>
            <person name="Szollosi G."/>
            <person name="Zifcakova L."/>
            <person name="Stursova M."/>
            <person name="Spatafora J.W."/>
            <person name="Tedersoo L."/>
            <person name="Vaario L.M."/>
            <person name="Yamada A."/>
            <person name="Yan M."/>
            <person name="Wang P."/>
            <person name="Xu J."/>
            <person name="Bruns T."/>
            <person name="Baldrian P."/>
            <person name="Vilgalys R."/>
            <person name="Dunand C."/>
            <person name="Henrissat B."/>
            <person name="Grigoriev I.V."/>
            <person name="Hibbett D."/>
            <person name="Nagy L.G."/>
            <person name="Martin F.M."/>
        </authorList>
    </citation>
    <scope>NUCLEOTIDE SEQUENCE</scope>
    <source>
        <strain evidence="3">UH-Tt-Lm1</strain>
    </source>
</reference>
<dbReference type="InterPro" id="IPR046629">
    <property type="entry name" value="DUF6741"/>
</dbReference>
<feature type="region of interest" description="Disordered" evidence="1">
    <location>
        <begin position="72"/>
        <end position="101"/>
    </location>
</feature>
<comment type="caution">
    <text evidence="3">The sequence shown here is derived from an EMBL/GenBank/DDBJ whole genome shotgun (WGS) entry which is preliminary data.</text>
</comment>
<gene>
    <name evidence="3" type="ORF">BJ322DRAFT_332484</name>
</gene>
<accession>A0A9P6L386</accession>
<sequence length="231" mass="26511">MNYQAPAMYDSYSNRSLGGLRSRRQSFSHGADPYYSTPMQPVGLHPEQMYQTPGNMSRYSLSPDLYDEEFHDDPGYTSSYSTSSRRSRRLRRTSTYDRSRSSTPFLDSFRRLMTLKFKPKGTHRSGVSLTEALDNIRISGDKTYSPRSLNADSRGNLYMRIVWTGYPTLTYEVPIDGYDGRISLQTLMRRVARGCLHFVQSRGIPIHPDRIILHSIEEVTSGTWQPVLTVE</sequence>
<feature type="domain" description="DUF6741" evidence="2">
    <location>
        <begin position="105"/>
        <end position="229"/>
    </location>
</feature>
<organism evidence="3 4">
    <name type="scientific">Thelephora terrestris</name>
    <dbReference type="NCBI Taxonomy" id="56493"/>
    <lineage>
        <taxon>Eukaryota</taxon>
        <taxon>Fungi</taxon>
        <taxon>Dikarya</taxon>
        <taxon>Basidiomycota</taxon>
        <taxon>Agaricomycotina</taxon>
        <taxon>Agaricomycetes</taxon>
        <taxon>Thelephorales</taxon>
        <taxon>Thelephoraceae</taxon>
        <taxon>Thelephora</taxon>
    </lineage>
</organism>
<reference evidence="3" key="2">
    <citation type="submission" date="2020-11" db="EMBL/GenBank/DDBJ databases">
        <authorList>
            <consortium name="DOE Joint Genome Institute"/>
            <person name="Kuo A."/>
            <person name="Miyauchi S."/>
            <person name="Kiss E."/>
            <person name="Drula E."/>
            <person name="Kohler A."/>
            <person name="Sanchez-Garcia M."/>
            <person name="Andreopoulos B."/>
            <person name="Barry K.W."/>
            <person name="Bonito G."/>
            <person name="Buee M."/>
            <person name="Carver A."/>
            <person name="Chen C."/>
            <person name="Cichocki N."/>
            <person name="Clum A."/>
            <person name="Culley D."/>
            <person name="Crous P.W."/>
            <person name="Fauchery L."/>
            <person name="Girlanda M."/>
            <person name="Hayes R."/>
            <person name="Keri Z."/>
            <person name="Labutti K."/>
            <person name="Lipzen A."/>
            <person name="Lombard V."/>
            <person name="Magnuson J."/>
            <person name="Maillard F."/>
            <person name="Morin E."/>
            <person name="Murat C."/>
            <person name="Nolan M."/>
            <person name="Ohm R."/>
            <person name="Pangilinan J."/>
            <person name="Pereira M."/>
            <person name="Perotto S."/>
            <person name="Peter M."/>
            <person name="Riley R."/>
            <person name="Sitrit Y."/>
            <person name="Stielow B."/>
            <person name="Szollosi G."/>
            <person name="Zifcakova L."/>
            <person name="Stursova M."/>
            <person name="Spatafora J.W."/>
            <person name="Tedersoo L."/>
            <person name="Vaario L.-M."/>
            <person name="Yamada A."/>
            <person name="Yan M."/>
            <person name="Wang P."/>
            <person name="Xu J."/>
            <person name="Bruns T."/>
            <person name="Baldrian P."/>
            <person name="Vilgalys R."/>
            <person name="Henrissat B."/>
            <person name="Grigoriev I.V."/>
            <person name="Hibbett D."/>
            <person name="Nagy L.G."/>
            <person name="Martin F.M."/>
        </authorList>
    </citation>
    <scope>NUCLEOTIDE SEQUENCE</scope>
    <source>
        <strain evidence="3">UH-Tt-Lm1</strain>
    </source>
</reference>
<evidence type="ECO:0000259" key="2">
    <source>
        <dbReference type="Pfam" id="PF20526"/>
    </source>
</evidence>
<evidence type="ECO:0000256" key="1">
    <source>
        <dbReference type="SAM" id="MobiDB-lite"/>
    </source>
</evidence>
<keyword evidence="4" id="KW-1185">Reference proteome</keyword>